<dbReference type="InterPro" id="IPR035451">
    <property type="entry name" value="Ada-like_dom_sf"/>
</dbReference>
<dbReference type="InterPro" id="IPR018060">
    <property type="entry name" value="HTH_AraC"/>
</dbReference>
<dbReference type="PROSITE" id="PS00374">
    <property type="entry name" value="MGMT"/>
    <property type="match status" value="1"/>
</dbReference>
<feature type="domain" description="HTH araC/xylS-type" evidence="12">
    <location>
        <begin position="118"/>
        <end position="217"/>
    </location>
</feature>
<dbReference type="SMART" id="SM00342">
    <property type="entry name" value="HTH_ARAC"/>
    <property type="match status" value="1"/>
</dbReference>
<keyword evidence="5" id="KW-0227">DNA damage</keyword>
<dbReference type="PIRSF" id="PIRSF000409">
    <property type="entry name" value="Ada"/>
    <property type="match status" value="1"/>
</dbReference>
<evidence type="ECO:0000256" key="4">
    <source>
        <dbReference type="ARBA" id="ARBA00022679"/>
    </source>
</evidence>
<keyword evidence="7" id="KW-0010">Activator</keyword>
<dbReference type="Pfam" id="PF12833">
    <property type="entry name" value="HTH_18"/>
    <property type="match status" value="1"/>
</dbReference>
<accession>A0A1Y0ETH1</accession>
<dbReference type="GO" id="GO:0043565">
    <property type="term" value="F:sequence-specific DNA binding"/>
    <property type="evidence" value="ECO:0007669"/>
    <property type="project" value="InterPro"/>
</dbReference>
<comment type="catalytic activity">
    <reaction evidence="1">
        <text>a 4-O-methyl-thymidine in DNA + L-cysteinyl-[protein] = a thymidine in DNA + S-methyl-L-cysteinyl-[protein]</text>
        <dbReference type="Rhea" id="RHEA:53428"/>
        <dbReference type="Rhea" id="RHEA-COMP:10131"/>
        <dbReference type="Rhea" id="RHEA-COMP:10132"/>
        <dbReference type="Rhea" id="RHEA-COMP:13555"/>
        <dbReference type="Rhea" id="RHEA-COMP:13556"/>
        <dbReference type="ChEBI" id="CHEBI:29950"/>
        <dbReference type="ChEBI" id="CHEBI:82612"/>
        <dbReference type="ChEBI" id="CHEBI:137386"/>
        <dbReference type="ChEBI" id="CHEBI:137387"/>
        <dbReference type="EC" id="2.1.1.63"/>
    </reaction>
</comment>
<dbReference type="RefSeq" id="WP_087284730.1">
    <property type="nucleotide sequence ID" value="NZ_CP021455.1"/>
</dbReference>
<dbReference type="PANTHER" id="PTHR10815">
    <property type="entry name" value="METHYLATED-DNA--PROTEIN-CYSTEINE METHYLTRANSFERASE"/>
    <property type="match status" value="1"/>
</dbReference>
<evidence type="ECO:0000256" key="11">
    <source>
        <dbReference type="SAM" id="MobiDB-lite"/>
    </source>
</evidence>
<evidence type="ECO:0000256" key="9">
    <source>
        <dbReference type="ARBA" id="ARBA00023204"/>
    </source>
</evidence>
<dbReference type="InterPro" id="IPR001497">
    <property type="entry name" value="MethylDNA_cys_MeTrfase_AS"/>
</dbReference>
<dbReference type="SUPFAM" id="SSF53155">
    <property type="entry name" value="Methylated DNA-protein cysteine methyltransferase domain"/>
    <property type="match status" value="1"/>
</dbReference>
<dbReference type="InterPro" id="IPR036217">
    <property type="entry name" value="MethylDNA_cys_MeTrfase_DNAb"/>
</dbReference>
<dbReference type="Pfam" id="PF02805">
    <property type="entry name" value="Ada_Zn_binding"/>
    <property type="match status" value="1"/>
</dbReference>
<comment type="cofactor">
    <cofactor evidence="2">
        <name>Zn(2+)</name>
        <dbReference type="ChEBI" id="CHEBI:29105"/>
    </cofactor>
</comment>
<keyword evidence="4 13" id="KW-0808">Transferase</keyword>
<dbReference type="Gene3D" id="1.10.10.10">
    <property type="entry name" value="Winged helix-like DNA-binding domain superfamily/Winged helix DNA-binding domain"/>
    <property type="match status" value="1"/>
</dbReference>
<feature type="region of interest" description="Disordered" evidence="11">
    <location>
        <begin position="1"/>
        <end position="35"/>
    </location>
</feature>
<reference evidence="13 14" key="1">
    <citation type="submission" date="2017-05" db="EMBL/GenBank/DDBJ databases">
        <authorList>
            <person name="Song R."/>
            <person name="Chenine A.L."/>
            <person name="Ruprecht R.M."/>
        </authorList>
    </citation>
    <scope>NUCLEOTIDE SEQUENCE [LARGE SCALE GENOMIC DNA]</scope>
    <source>
        <strain evidence="13 14">DSM 26136</strain>
    </source>
</reference>
<dbReference type="SUPFAM" id="SSF46767">
    <property type="entry name" value="Methylated DNA-protein cysteine methyltransferase, C-terminal domain"/>
    <property type="match status" value="1"/>
</dbReference>
<dbReference type="GO" id="GO:0003908">
    <property type="term" value="F:methylated-DNA-[protein]-cysteine S-methyltransferase activity"/>
    <property type="evidence" value="ECO:0007669"/>
    <property type="project" value="UniProtKB-EC"/>
</dbReference>
<dbReference type="GO" id="GO:0006281">
    <property type="term" value="P:DNA repair"/>
    <property type="evidence" value="ECO:0007669"/>
    <property type="project" value="UniProtKB-KW"/>
</dbReference>
<dbReference type="Gene3D" id="3.30.160.70">
    <property type="entry name" value="Methylated DNA-protein cysteine methyltransferase domain"/>
    <property type="match status" value="1"/>
</dbReference>
<dbReference type="GO" id="GO:0008270">
    <property type="term" value="F:zinc ion binding"/>
    <property type="evidence" value="ECO:0007669"/>
    <property type="project" value="InterPro"/>
</dbReference>
<dbReference type="PANTHER" id="PTHR10815:SF14">
    <property type="entry name" value="BIFUNCTIONAL TRANSCRIPTIONAL ACTIVATOR_DNA REPAIR ENZYME ADA"/>
    <property type="match status" value="1"/>
</dbReference>
<comment type="catalytic activity">
    <reaction evidence="10">
        <text>a 6-O-methyl-2'-deoxyguanosine in DNA + L-cysteinyl-[protein] = S-methyl-L-cysteinyl-[protein] + a 2'-deoxyguanosine in DNA</text>
        <dbReference type="Rhea" id="RHEA:24000"/>
        <dbReference type="Rhea" id="RHEA-COMP:10131"/>
        <dbReference type="Rhea" id="RHEA-COMP:10132"/>
        <dbReference type="Rhea" id="RHEA-COMP:11367"/>
        <dbReference type="Rhea" id="RHEA-COMP:11368"/>
        <dbReference type="ChEBI" id="CHEBI:29950"/>
        <dbReference type="ChEBI" id="CHEBI:82612"/>
        <dbReference type="ChEBI" id="CHEBI:85445"/>
        <dbReference type="ChEBI" id="CHEBI:85448"/>
        <dbReference type="EC" id="2.1.1.63"/>
    </reaction>
</comment>
<evidence type="ECO:0000256" key="2">
    <source>
        <dbReference type="ARBA" id="ARBA00001947"/>
    </source>
</evidence>
<evidence type="ECO:0000256" key="6">
    <source>
        <dbReference type="ARBA" id="ARBA00023015"/>
    </source>
</evidence>
<dbReference type="Proteomes" id="UP000196138">
    <property type="component" value="Chromosome"/>
</dbReference>
<evidence type="ECO:0000256" key="1">
    <source>
        <dbReference type="ARBA" id="ARBA00001286"/>
    </source>
</evidence>
<proteinExistence type="predicted"/>
<dbReference type="PROSITE" id="PS01124">
    <property type="entry name" value="HTH_ARAC_FAMILY_2"/>
    <property type="match status" value="1"/>
</dbReference>
<evidence type="ECO:0000313" key="14">
    <source>
        <dbReference type="Proteomes" id="UP000196138"/>
    </source>
</evidence>
<dbReference type="Gene3D" id="1.10.10.60">
    <property type="entry name" value="Homeodomain-like"/>
    <property type="match status" value="1"/>
</dbReference>
<dbReference type="GO" id="GO:0032259">
    <property type="term" value="P:methylation"/>
    <property type="evidence" value="ECO:0007669"/>
    <property type="project" value="UniProtKB-KW"/>
</dbReference>
<gene>
    <name evidence="13" type="ORF">CCO03_14395</name>
</gene>
<evidence type="ECO:0000256" key="3">
    <source>
        <dbReference type="ARBA" id="ARBA00022603"/>
    </source>
</evidence>
<keyword evidence="14" id="KW-1185">Reference proteome</keyword>
<keyword evidence="8" id="KW-0804">Transcription</keyword>
<evidence type="ECO:0000313" key="13">
    <source>
        <dbReference type="EMBL" id="ARU06876.1"/>
    </source>
</evidence>
<dbReference type="InterPro" id="IPR036631">
    <property type="entry name" value="MGMT_N_sf"/>
</dbReference>
<dbReference type="EMBL" id="CP021455">
    <property type="protein sequence ID" value="ARU06876.1"/>
    <property type="molecule type" value="Genomic_DNA"/>
</dbReference>
<dbReference type="InterPro" id="IPR016221">
    <property type="entry name" value="Bifunct_regulatory_prot_Ada"/>
</dbReference>
<dbReference type="OrthoDB" id="9802228at2"/>
<dbReference type="Gene3D" id="3.40.10.10">
    <property type="entry name" value="DNA Methylphosphotriester Repair Domain"/>
    <property type="match status" value="1"/>
</dbReference>
<dbReference type="FunFam" id="1.10.10.10:FF:000410">
    <property type="entry name" value="ADA regulatory protein, putative"/>
    <property type="match status" value="1"/>
</dbReference>
<dbReference type="KEGG" id="cser:CCO03_14395"/>
<dbReference type="SUPFAM" id="SSF46689">
    <property type="entry name" value="Homeodomain-like"/>
    <property type="match status" value="1"/>
</dbReference>
<dbReference type="GO" id="GO:0003700">
    <property type="term" value="F:DNA-binding transcription factor activity"/>
    <property type="evidence" value="ECO:0007669"/>
    <property type="project" value="InterPro"/>
</dbReference>
<dbReference type="NCBIfam" id="NF011964">
    <property type="entry name" value="PRK15435.1"/>
    <property type="match status" value="1"/>
</dbReference>
<keyword evidence="6" id="KW-0805">Transcription regulation</keyword>
<dbReference type="InterPro" id="IPR014048">
    <property type="entry name" value="MethylDNA_cys_MeTrfase_DNA-bd"/>
</dbReference>
<evidence type="ECO:0000256" key="8">
    <source>
        <dbReference type="ARBA" id="ARBA00023163"/>
    </source>
</evidence>
<dbReference type="NCBIfam" id="TIGR00589">
    <property type="entry name" value="ogt"/>
    <property type="match status" value="1"/>
</dbReference>
<keyword evidence="9" id="KW-0234">DNA repair</keyword>
<dbReference type="InterPro" id="IPR009057">
    <property type="entry name" value="Homeodomain-like_sf"/>
</dbReference>
<feature type="compositionally biased region" description="Basic and acidic residues" evidence="11">
    <location>
        <begin position="23"/>
        <end position="32"/>
    </location>
</feature>
<dbReference type="InterPro" id="IPR004026">
    <property type="entry name" value="Ada_DNA_repair_Zn-bd"/>
</dbReference>
<name>A0A1Y0ETH1_9BURK</name>
<evidence type="ECO:0000259" key="12">
    <source>
        <dbReference type="PROSITE" id="PS01124"/>
    </source>
</evidence>
<dbReference type="CDD" id="cd06445">
    <property type="entry name" value="ATase"/>
    <property type="match status" value="1"/>
</dbReference>
<evidence type="ECO:0000256" key="5">
    <source>
        <dbReference type="ARBA" id="ARBA00022763"/>
    </source>
</evidence>
<sequence>MTPRSPQPLSPPALAVRPQQPDDTDRAADAHQRAPYASEAARWQAVCERDAGADAHFVYGVRTTRVYARPSALARRPRRENVVFFDSAQAAEAAGYRASRRHQADQSARAADRAAWVAQACRLIEQTGPTDTLPSLAELAAQAGLSAHHFHRVFRAETGLTPKAYAAAHRARRLRQALLDDARVTDAIYDAGFQSNSRFYDTVGQRLGMGARAFQAGGTGVQIHFALGQCALGAILVAQSAQGICAIALGDDPELLLRELQDQFPRAQLVGGDAHYERLVAQVVGFVEAPQLGLNLPLDVRGTAFQERVWQALREVPPGSTVSYAEIAARIGSPQAVRAVAQACAANRLAVAIPCHRVVRRDGALSGYRWGVARKRLLLQREGALA</sequence>
<dbReference type="SUPFAM" id="SSF57884">
    <property type="entry name" value="Ada DNA repair protein, N-terminal domain (N-Ada 10)"/>
    <property type="match status" value="1"/>
</dbReference>
<evidence type="ECO:0000256" key="10">
    <source>
        <dbReference type="ARBA" id="ARBA00049348"/>
    </source>
</evidence>
<dbReference type="Pfam" id="PF01035">
    <property type="entry name" value="DNA_binding_1"/>
    <property type="match status" value="1"/>
</dbReference>
<evidence type="ECO:0000256" key="7">
    <source>
        <dbReference type="ARBA" id="ARBA00023159"/>
    </source>
</evidence>
<keyword evidence="3 13" id="KW-0489">Methyltransferase</keyword>
<dbReference type="InterPro" id="IPR036388">
    <property type="entry name" value="WH-like_DNA-bd_sf"/>
</dbReference>
<feature type="compositionally biased region" description="Pro residues" evidence="11">
    <location>
        <begin position="1"/>
        <end position="11"/>
    </location>
</feature>
<dbReference type="AlphaFoldDB" id="A0A1Y0ETH1"/>
<organism evidence="13 14">
    <name type="scientific">Comamonas serinivorans</name>
    <dbReference type="NCBI Taxonomy" id="1082851"/>
    <lineage>
        <taxon>Bacteria</taxon>
        <taxon>Pseudomonadati</taxon>
        <taxon>Pseudomonadota</taxon>
        <taxon>Betaproteobacteria</taxon>
        <taxon>Burkholderiales</taxon>
        <taxon>Comamonadaceae</taxon>
        <taxon>Comamonas</taxon>
    </lineage>
</organism>
<protein>
    <submittedName>
        <fullName evidence="13">Bifunctional transcriptional regulator/O6-methylguanine-DNA methyltransferase</fullName>
    </submittedName>
</protein>